<name>A0A6P4F1H5_DRORH</name>
<dbReference type="GO" id="GO:0016020">
    <property type="term" value="C:membrane"/>
    <property type="evidence" value="ECO:0007669"/>
    <property type="project" value="UniProtKB-SubCell"/>
</dbReference>
<dbReference type="GO" id="GO:0061668">
    <property type="term" value="P:mitochondrial ribosome assembly"/>
    <property type="evidence" value="ECO:0007669"/>
    <property type="project" value="TreeGrafter"/>
</dbReference>
<reference evidence="7" key="1">
    <citation type="submission" date="2025-08" db="UniProtKB">
        <authorList>
            <consortium name="RefSeq"/>
        </authorList>
    </citation>
    <scope>IDENTIFICATION</scope>
</reference>
<dbReference type="PANTHER" id="PTHR11266">
    <property type="entry name" value="PEROXISOMAL MEMBRANE PROTEIN 2, PXMP2 MPV17"/>
    <property type="match status" value="1"/>
</dbReference>
<keyword evidence="3 6" id="KW-0812">Transmembrane</keyword>
<dbReference type="PANTHER" id="PTHR11266:SF81">
    <property type="entry name" value="GH12661P-RELATED"/>
    <property type="match status" value="1"/>
</dbReference>
<evidence type="ECO:0000313" key="7">
    <source>
        <dbReference type="RefSeq" id="XP_016979161.1"/>
    </source>
</evidence>
<keyword evidence="5 6" id="KW-0472">Membrane</keyword>
<evidence type="ECO:0000256" key="6">
    <source>
        <dbReference type="RuleBase" id="RU363053"/>
    </source>
</evidence>
<dbReference type="GeneID" id="108044610"/>
<feature type="transmembrane region" description="Helical" evidence="6">
    <location>
        <begin position="129"/>
        <end position="147"/>
    </location>
</feature>
<evidence type="ECO:0000256" key="5">
    <source>
        <dbReference type="ARBA" id="ARBA00023136"/>
    </source>
</evidence>
<comment type="similarity">
    <text evidence="2 6">Belongs to the peroxisomal membrane protein PXMP2/4 family.</text>
</comment>
<feature type="non-terminal residue" evidence="7">
    <location>
        <position position="1"/>
    </location>
</feature>
<accession>A0A6P4F1H5</accession>
<dbReference type="RefSeq" id="XP_016979161.2">
    <property type="nucleotide sequence ID" value="XM_017123672.2"/>
</dbReference>
<keyword evidence="4 6" id="KW-1133">Transmembrane helix</keyword>
<feature type="transmembrane region" description="Helical" evidence="6">
    <location>
        <begin position="50"/>
        <end position="70"/>
    </location>
</feature>
<dbReference type="InterPro" id="IPR007248">
    <property type="entry name" value="Mpv17_PMP22"/>
</dbReference>
<feature type="transmembrane region" description="Helical" evidence="6">
    <location>
        <begin position="90"/>
        <end position="109"/>
    </location>
</feature>
<feature type="transmembrane region" description="Helical" evidence="6">
    <location>
        <begin position="187"/>
        <end position="205"/>
    </location>
</feature>
<protein>
    <submittedName>
        <fullName evidence="7">Mpv17-like protein 2</fullName>
    </submittedName>
</protein>
<evidence type="ECO:0000256" key="4">
    <source>
        <dbReference type="ARBA" id="ARBA00022989"/>
    </source>
</evidence>
<comment type="subcellular location">
    <subcellularLocation>
        <location evidence="1">Membrane</location>
        <topology evidence="1">Multi-pass membrane protein</topology>
    </subcellularLocation>
</comment>
<feature type="transmembrane region" description="Helical" evidence="6">
    <location>
        <begin position="159"/>
        <end position="181"/>
    </location>
</feature>
<gene>
    <name evidence="7" type="primary">LOC108044610</name>
</gene>
<dbReference type="RefSeq" id="XP_016979161.1">
    <property type="nucleotide sequence ID" value="XM_017123672.1"/>
</dbReference>
<organism evidence="7">
    <name type="scientific">Drosophila rhopaloa</name>
    <name type="common">Fruit fly</name>
    <dbReference type="NCBI Taxonomy" id="1041015"/>
    <lineage>
        <taxon>Eukaryota</taxon>
        <taxon>Metazoa</taxon>
        <taxon>Ecdysozoa</taxon>
        <taxon>Arthropoda</taxon>
        <taxon>Hexapoda</taxon>
        <taxon>Insecta</taxon>
        <taxon>Pterygota</taxon>
        <taxon>Neoptera</taxon>
        <taxon>Endopterygota</taxon>
        <taxon>Diptera</taxon>
        <taxon>Brachycera</taxon>
        <taxon>Muscomorpha</taxon>
        <taxon>Ephydroidea</taxon>
        <taxon>Drosophilidae</taxon>
        <taxon>Drosophila</taxon>
        <taxon>Sophophora</taxon>
    </lineage>
</organism>
<dbReference type="GO" id="GO:0005739">
    <property type="term" value="C:mitochondrion"/>
    <property type="evidence" value="ECO:0007669"/>
    <property type="project" value="TreeGrafter"/>
</dbReference>
<evidence type="ECO:0000256" key="2">
    <source>
        <dbReference type="ARBA" id="ARBA00006824"/>
    </source>
</evidence>
<dbReference type="Pfam" id="PF04117">
    <property type="entry name" value="Mpv17_PMP22"/>
    <property type="match status" value="1"/>
</dbReference>
<evidence type="ECO:0000256" key="1">
    <source>
        <dbReference type="ARBA" id="ARBA00004141"/>
    </source>
</evidence>
<proteinExistence type="inferred from homology"/>
<dbReference type="OrthoDB" id="10267969at2759"/>
<dbReference type="AlphaFoldDB" id="A0A6P4F1H5"/>
<evidence type="ECO:0000256" key="3">
    <source>
        <dbReference type="ARBA" id="ARBA00022692"/>
    </source>
</evidence>
<sequence length="224" mass="25670">IGSDGIRMFVSSCIRLANPLRTSLQAISYFSMNSRSGRKTKFWSKAFGKYLLVTNTVGSGLLLAIGDAVAQQYERLGESKRAFDFNRSGCMVLTGLAIGPVQHGFYLLLDRVVPDNNRWGILRKILADQLVMSPIYILMFFHISSLLEGKSIAECNAELYEKFLFTWMMDCCFWPGLQYLNFRYFKALYRVVFVNLANCLYVVILSHIKHGLHNQDHPIIWDLF</sequence>